<dbReference type="GeneID" id="28863759"/>
<dbReference type="VEuPathDB" id="FungiDB:CH63R_04677"/>
<feature type="region of interest" description="Disordered" evidence="1">
    <location>
        <begin position="1"/>
        <end position="28"/>
    </location>
</feature>
<dbReference type="RefSeq" id="XP_018160898.1">
    <property type="nucleotide sequence ID" value="XM_018299652.1"/>
</dbReference>
<evidence type="ECO:0000313" key="2">
    <source>
        <dbReference type="EMBL" id="OBR12381.1"/>
    </source>
</evidence>
<name>A0A1B7YJZ1_COLHI</name>
<comment type="caution">
    <text evidence="2">The sequence shown here is derived from an EMBL/GenBank/DDBJ whole genome shotgun (WGS) entry which is preliminary data.</text>
</comment>
<reference evidence="3" key="1">
    <citation type="journal article" date="2017" name="BMC Genomics">
        <title>Gapless genome assembly of Colletotrichum higginsianum reveals chromosome structure and association of transposable elements with secondary metabolite gene clusters.</title>
        <authorList>
            <person name="Dallery J.-F."/>
            <person name="Lapalu N."/>
            <person name="Zampounis A."/>
            <person name="Pigne S."/>
            <person name="Luyten I."/>
            <person name="Amselem J."/>
            <person name="Wittenberg A.H.J."/>
            <person name="Zhou S."/>
            <person name="de Queiroz M.V."/>
            <person name="Robin G.P."/>
            <person name="Auger A."/>
            <person name="Hainaut M."/>
            <person name="Henrissat B."/>
            <person name="Kim K.-T."/>
            <person name="Lee Y.-H."/>
            <person name="Lespinet O."/>
            <person name="Schwartz D.C."/>
            <person name="Thon M.R."/>
            <person name="O'Connell R.J."/>
        </authorList>
    </citation>
    <scope>NUCLEOTIDE SEQUENCE [LARGE SCALE GENOMIC DNA]</scope>
    <source>
        <strain evidence="3">IMI 349063</strain>
    </source>
</reference>
<organism evidence="2 3">
    <name type="scientific">Colletotrichum higginsianum (strain IMI 349063)</name>
    <name type="common">Crucifer anthracnose fungus</name>
    <dbReference type="NCBI Taxonomy" id="759273"/>
    <lineage>
        <taxon>Eukaryota</taxon>
        <taxon>Fungi</taxon>
        <taxon>Dikarya</taxon>
        <taxon>Ascomycota</taxon>
        <taxon>Pezizomycotina</taxon>
        <taxon>Sordariomycetes</taxon>
        <taxon>Hypocreomycetidae</taxon>
        <taxon>Glomerellales</taxon>
        <taxon>Glomerellaceae</taxon>
        <taxon>Colletotrichum</taxon>
        <taxon>Colletotrichum destructivum species complex</taxon>
    </lineage>
</organism>
<sequence>MNGRPSVFTSQVSTMPSIDSPPLHRAHKLTMPFNPQQTTCGRLLAPRVSFQTTSKPTLHITSS</sequence>
<keyword evidence="3" id="KW-1185">Reference proteome</keyword>
<proteinExistence type="predicted"/>
<evidence type="ECO:0000313" key="3">
    <source>
        <dbReference type="Proteomes" id="UP000092177"/>
    </source>
</evidence>
<feature type="compositionally biased region" description="Polar residues" evidence="1">
    <location>
        <begin position="7"/>
        <end position="17"/>
    </location>
</feature>
<dbReference type="KEGG" id="chig:CH63R_04677"/>
<evidence type="ECO:0000256" key="1">
    <source>
        <dbReference type="SAM" id="MobiDB-lite"/>
    </source>
</evidence>
<accession>A0A1B7YJZ1</accession>
<dbReference type="EMBL" id="LTAN01000003">
    <property type="protein sequence ID" value="OBR12381.1"/>
    <property type="molecule type" value="Genomic_DNA"/>
</dbReference>
<dbReference type="Proteomes" id="UP000092177">
    <property type="component" value="Chromosome 3"/>
</dbReference>
<protein>
    <submittedName>
        <fullName evidence="2">Uncharacterized protein</fullName>
    </submittedName>
</protein>
<gene>
    <name evidence="2" type="ORF">CH63R_04677</name>
</gene>
<dbReference type="AlphaFoldDB" id="A0A1B7YJZ1"/>